<evidence type="ECO:0000313" key="3">
    <source>
        <dbReference type="EMBL" id="VDN42192.1"/>
    </source>
</evidence>
<gene>
    <name evidence="3" type="ORF">GPUH_LOCUS23949</name>
</gene>
<dbReference type="AlphaFoldDB" id="A0A183ESK7"/>
<proteinExistence type="inferred from homology"/>
<dbReference type="Proteomes" id="UP000271098">
    <property type="component" value="Unassembled WGS sequence"/>
</dbReference>
<dbReference type="GO" id="GO:0032545">
    <property type="term" value="C:CURI complex"/>
    <property type="evidence" value="ECO:0007669"/>
    <property type="project" value="TreeGrafter"/>
</dbReference>
<dbReference type="GO" id="GO:0006409">
    <property type="term" value="P:tRNA export from nucleus"/>
    <property type="evidence" value="ECO:0007669"/>
    <property type="project" value="TreeGrafter"/>
</dbReference>
<evidence type="ECO:0000313" key="5">
    <source>
        <dbReference type="WBParaSite" id="GPUH_0002397801-mRNA-1"/>
    </source>
</evidence>
<reference evidence="5" key="1">
    <citation type="submission" date="2016-06" db="UniProtKB">
        <authorList>
            <consortium name="WormBaseParasite"/>
        </authorList>
    </citation>
    <scope>IDENTIFICATION</scope>
</reference>
<dbReference type="PANTHER" id="PTHR17972">
    <property type="entry name" value="NUCLEOLAR RNA-ASSOCIATED PROTEIN"/>
    <property type="match status" value="1"/>
</dbReference>
<accession>A0A183ESK7</accession>
<sequence>MKFLKLEPHNVEERTLKICELLPNARERYRTIASAYDKLSQTLRMVQDLPLLITNIHPISPYLRRTAPYAPRSTYAVIERGSASVRDTIALPISHESPPFLPSIEVQLTMEQSGKWGEELGAIARLKTAFYVELAKILKEKYSMQAVPFDDYLIVHFNTVVFRLVIAYPKEVHIMRKQNARKTGAPKDSPASRAKELEVILNPQLTALQHRYIFLRKRILRKFKEIFRVCATVA</sequence>
<organism evidence="5">
    <name type="scientific">Gongylonema pulchrum</name>
    <dbReference type="NCBI Taxonomy" id="637853"/>
    <lineage>
        <taxon>Eukaryota</taxon>
        <taxon>Metazoa</taxon>
        <taxon>Ecdysozoa</taxon>
        <taxon>Nematoda</taxon>
        <taxon>Chromadorea</taxon>
        <taxon>Rhabditida</taxon>
        <taxon>Spirurina</taxon>
        <taxon>Spiruromorpha</taxon>
        <taxon>Spiruroidea</taxon>
        <taxon>Gongylonematidae</taxon>
        <taxon>Gongylonema</taxon>
    </lineage>
</organism>
<evidence type="ECO:0000259" key="2">
    <source>
        <dbReference type="Pfam" id="PF17405"/>
    </source>
</evidence>
<dbReference type="OrthoDB" id="10251401at2759"/>
<protein>
    <recommendedName>
        <fullName evidence="1">Nucleolar protein 6</fullName>
    </recommendedName>
</protein>
<dbReference type="GO" id="GO:0032040">
    <property type="term" value="C:small-subunit processome"/>
    <property type="evidence" value="ECO:0007669"/>
    <property type="project" value="TreeGrafter"/>
</dbReference>
<dbReference type="InterPro" id="IPR005554">
    <property type="entry name" value="NOL6/Upt22"/>
</dbReference>
<dbReference type="Pfam" id="PF17405">
    <property type="entry name" value="Nrap_D4"/>
    <property type="match status" value="1"/>
</dbReference>
<dbReference type="EMBL" id="UYRT01099529">
    <property type="protein sequence ID" value="VDN42192.1"/>
    <property type="molecule type" value="Genomic_DNA"/>
</dbReference>
<dbReference type="PANTHER" id="PTHR17972:SF0">
    <property type="entry name" value="NUCLEOLAR PROTEIN 6"/>
    <property type="match status" value="1"/>
</dbReference>
<evidence type="ECO:0000256" key="1">
    <source>
        <dbReference type="RuleBase" id="RU364032"/>
    </source>
</evidence>
<keyword evidence="1" id="KW-0539">Nucleus</keyword>
<reference evidence="3 4" key="2">
    <citation type="submission" date="2018-11" db="EMBL/GenBank/DDBJ databases">
        <authorList>
            <consortium name="Pathogen Informatics"/>
        </authorList>
    </citation>
    <scope>NUCLEOTIDE SEQUENCE [LARGE SCALE GENOMIC DNA]</scope>
</reference>
<name>A0A183ESK7_9BILA</name>
<dbReference type="InterPro" id="IPR035369">
    <property type="entry name" value="Nrap_D4"/>
</dbReference>
<comment type="subcellular location">
    <subcellularLocation>
        <location evidence="1">Nucleus</location>
        <location evidence="1">Nucleolus</location>
    </subcellularLocation>
</comment>
<feature type="domain" description="Nrap protein" evidence="2">
    <location>
        <begin position="26"/>
        <end position="197"/>
    </location>
</feature>
<keyword evidence="4" id="KW-1185">Reference proteome</keyword>
<dbReference type="GO" id="GO:0003723">
    <property type="term" value="F:RNA binding"/>
    <property type="evidence" value="ECO:0007669"/>
    <property type="project" value="UniProtKB-KW"/>
</dbReference>
<keyword evidence="1" id="KW-0694">RNA-binding</keyword>
<dbReference type="GO" id="GO:0034456">
    <property type="term" value="C:UTP-C complex"/>
    <property type="evidence" value="ECO:0007669"/>
    <property type="project" value="TreeGrafter"/>
</dbReference>
<evidence type="ECO:0000313" key="4">
    <source>
        <dbReference type="Proteomes" id="UP000271098"/>
    </source>
</evidence>
<dbReference type="GO" id="GO:0006364">
    <property type="term" value="P:rRNA processing"/>
    <property type="evidence" value="ECO:0007669"/>
    <property type="project" value="TreeGrafter"/>
</dbReference>
<comment type="similarity">
    <text evidence="1">Belongs to the NRAP family.</text>
</comment>
<dbReference type="WBParaSite" id="GPUH_0002397801-mRNA-1">
    <property type="protein sequence ID" value="GPUH_0002397801-mRNA-1"/>
    <property type="gene ID" value="GPUH_0002397801"/>
</dbReference>